<dbReference type="GO" id="GO:0000455">
    <property type="term" value="P:enzyme-directed rRNA pseudouridine synthesis"/>
    <property type="evidence" value="ECO:0007669"/>
    <property type="project" value="TreeGrafter"/>
</dbReference>
<dbReference type="InterPro" id="IPR006224">
    <property type="entry name" value="PsdUridine_synth_RluA-like_CS"/>
</dbReference>
<evidence type="ECO:0000256" key="1">
    <source>
        <dbReference type="ARBA" id="ARBA00010876"/>
    </source>
</evidence>
<protein>
    <submittedName>
        <fullName evidence="4">RNA pseudouridine synthase</fullName>
    </submittedName>
</protein>
<evidence type="ECO:0000313" key="4">
    <source>
        <dbReference type="EMBL" id="PWR20617.1"/>
    </source>
</evidence>
<name>A0A317E0L8_9PROT</name>
<dbReference type="InterPro" id="IPR020103">
    <property type="entry name" value="PsdUridine_synth_cat_dom_sf"/>
</dbReference>
<evidence type="ECO:0000313" key="5">
    <source>
        <dbReference type="Proteomes" id="UP000246077"/>
    </source>
</evidence>
<evidence type="ECO:0000259" key="3">
    <source>
        <dbReference type="Pfam" id="PF00849"/>
    </source>
</evidence>
<dbReference type="InterPro" id="IPR050188">
    <property type="entry name" value="RluA_PseudoU_synthase"/>
</dbReference>
<reference evidence="5" key="1">
    <citation type="submission" date="2018-05" db="EMBL/GenBank/DDBJ databases">
        <title>Zavarzinia sp. HR-AS.</title>
        <authorList>
            <person name="Lee Y."/>
            <person name="Jeon C.O."/>
        </authorList>
    </citation>
    <scope>NUCLEOTIDE SEQUENCE [LARGE SCALE GENOMIC DNA]</scope>
    <source>
        <strain evidence="5">DSM 1231</strain>
    </source>
</reference>
<accession>A0A317E0L8</accession>
<dbReference type="AlphaFoldDB" id="A0A317E0L8"/>
<dbReference type="CDD" id="cd02869">
    <property type="entry name" value="PseudoU_synth_RluA_like"/>
    <property type="match status" value="1"/>
</dbReference>
<dbReference type="OrthoDB" id="9807829at2"/>
<dbReference type="Gene3D" id="3.30.2350.10">
    <property type="entry name" value="Pseudouridine synthase"/>
    <property type="match status" value="1"/>
</dbReference>
<dbReference type="Pfam" id="PF00849">
    <property type="entry name" value="PseudoU_synth_2"/>
    <property type="match status" value="1"/>
</dbReference>
<feature type="domain" description="Pseudouridine synthase RsuA/RluA-like" evidence="3">
    <location>
        <begin position="26"/>
        <end position="176"/>
    </location>
</feature>
<dbReference type="PROSITE" id="PS01129">
    <property type="entry name" value="PSI_RLU"/>
    <property type="match status" value="1"/>
</dbReference>
<dbReference type="Proteomes" id="UP000246077">
    <property type="component" value="Unassembled WGS sequence"/>
</dbReference>
<proteinExistence type="inferred from homology"/>
<evidence type="ECO:0000256" key="2">
    <source>
        <dbReference type="ARBA" id="ARBA00023235"/>
    </source>
</evidence>
<dbReference type="GO" id="GO:0140098">
    <property type="term" value="F:catalytic activity, acting on RNA"/>
    <property type="evidence" value="ECO:0007669"/>
    <property type="project" value="UniProtKB-ARBA"/>
</dbReference>
<organism evidence="4 5">
    <name type="scientific">Zavarzinia compransoris</name>
    <dbReference type="NCBI Taxonomy" id="1264899"/>
    <lineage>
        <taxon>Bacteria</taxon>
        <taxon>Pseudomonadati</taxon>
        <taxon>Pseudomonadota</taxon>
        <taxon>Alphaproteobacteria</taxon>
        <taxon>Rhodospirillales</taxon>
        <taxon>Zavarziniaceae</taxon>
        <taxon>Zavarzinia</taxon>
    </lineage>
</organism>
<comment type="caution">
    <text evidence="4">The sequence shown here is derived from an EMBL/GenBank/DDBJ whole genome shotgun (WGS) entry which is preliminary data.</text>
</comment>
<dbReference type="PANTHER" id="PTHR21600">
    <property type="entry name" value="MITOCHONDRIAL RNA PSEUDOURIDINE SYNTHASE"/>
    <property type="match status" value="1"/>
</dbReference>
<dbReference type="RefSeq" id="WP_109921261.1">
    <property type="nucleotide sequence ID" value="NZ_QGLF01000003.1"/>
</dbReference>
<keyword evidence="5" id="KW-1185">Reference proteome</keyword>
<dbReference type="PANTHER" id="PTHR21600:SF44">
    <property type="entry name" value="RIBOSOMAL LARGE SUBUNIT PSEUDOURIDINE SYNTHASE D"/>
    <property type="match status" value="1"/>
</dbReference>
<comment type="similarity">
    <text evidence="1">Belongs to the pseudouridine synthase RluA family.</text>
</comment>
<dbReference type="SUPFAM" id="SSF55120">
    <property type="entry name" value="Pseudouridine synthase"/>
    <property type="match status" value="1"/>
</dbReference>
<gene>
    <name evidence="4" type="ORF">DKG75_11465</name>
</gene>
<sequence>MPRPAERKAPDAAEIEARVLYKDSLVLIIDKPAGLPVHQGPGGGPNLEQSFIHLRYGLPRAPSLAHRLDRDTTGCLVLGRHPKALTKLGKIFAGGRAKKTYWAVVRGRPAADQGTVEAPLAKLTPKRGWRMVIDPAGQPAVTDYRVLGTSADGAHAWLELHPRTGRTHQIRVHCAHLGCPLVGEPIYGRPEDAPEPEDVLHLLARAIQLPLYPSREPVEATAPPPDHMLPLLRACGYRD</sequence>
<keyword evidence="2" id="KW-0413">Isomerase</keyword>
<dbReference type="GO" id="GO:0003723">
    <property type="term" value="F:RNA binding"/>
    <property type="evidence" value="ECO:0007669"/>
    <property type="project" value="InterPro"/>
</dbReference>
<dbReference type="EMBL" id="QGLF01000003">
    <property type="protein sequence ID" value="PWR20617.1"/>
    <property type="molecule type" value="Genomic_DNA"/>
</dbReference>
<dbReference type="GO" id="GO:0009982">
    <property type="term" value="F:pseudouridine synthase activity"/>
    <property type="evidence" value="ECO:0007669"/>
    <property type="project" value="InterPro"/>
</dbReference>
<dbReference type="InterPro" id="IPR006145">
    <property type="entry name" value="PsdUridine_synth_RsuA/RluA"/>
</dbReference>